<evidence type="ECO:0000313" key="4">
    <source>
        <dbReference type="RefSeq" id="XP_031559467.1"/>
    </source>
</evidence>
<evidence type="ECO:0000313" key="3">
    <source>
        <dbReference type="Proteomes" id="UP000515163"/>
    </source>
</evidence>
<dbReference type="SUPFAM" id="SSF55144">
    <property type="entry name" value="LigT-like"/>
    <property type="match status" value="1"/>
</dbReference>
<dbReference type="InterPro" id="IPR019510">
    <property type="entry name" value="AKAP7-like_phosphoesterase"/>
</dbReference>
<dbReference type="InParanoid" id="A0A6P8I3I6"/>
<dbReference type="Pfam" id="PF10469">
    <property type="entry name" value="AKAP7_NLS"/>
    <property type="match status" value="1"/>
</dbReference>
<feature type="compositionally biased region" description="Basic residues" evidence="1">
    <location>
        <begin position="140"/>
        <end position="153"/>
    </location>
</feature>
<feature type="compositionally biased region" description="Basic and acidic residues" evidence="1">
    <location>
        <begin position="154"/>
        <end position="169"/>
    </location>
</feature>
<protein>
    <submittedName>
        <fullName evidence="4">Uncharacterized protein LOC116295700</fullName>
    </submittedName>
</protein>
<gene>
    <name evidence="4" type="primary">LOC116295700</name>
</gene>
<dbReference type="GeneID" id="116295700"/>
<feature type="compositionally biased region" description="Basic and acidic residues" evidence="1">
    <location>
        <begin position="85"/>
        <end position="106"/>
    </location>
</feature>
<dbReference type="InterPro" id="IPR052641">
    <property type="entry name" value="AKAP7_isoform_gamma"/>
</dbReference>
<dbReference type="FunCoup" id="A0A6P8I3I6">
    <property type="interactions" value="202"/>
</dbReference>
<dbReference type="PANTHER" id="PTHR15934:SF2">
    <property type="entry name" value="A-KINASE ANCHOR PROTEIN 7-LIKE PHOSPHOESTERASE DOMAIN-CONTAINING PROTEIN"/>
    <property type="match status" value="1"/>
</dbReference>
<dbReference type="Proteomes" id="UP000515163">
    <property type="component" value="Unplaced"/>
</dbReference>
<organism evidence="3 4">
    <name type="scientific">Actinia tenebrosa</name>
    <name type="common">Australian red waratah sea anemone</name>
    <dbReference type="NCBI Taxonomy" id="6105"/>
    <lineage>
        <taxon>Eukaryota</taxon>
        <taxon>Metazoa</taxon>
        <taxon>Cnidaria</taxon>
        <taxon>Anthozoa</taxon>
        <taxon>Hexacorallia</taxon>
        <taxon>Actiniaria</taxon>
        <taxon>Actiniidae</taxon>
        <taxon>Actinia</taxon>
    </lineage>
</organism>
<sequence>MDSKKTLFETSDQEDSIDETTESDSHYTEQISATSLILTGGTINEEILEEHSISQTKFEEPSDSHSVEEEDELLIPLNFFLHSATDEVKTTTKSEKKKSEKQERRQREKKKKRKLVHSCSELEDENETTILEDSAVIKKDKSKKGKERKKIKKQREENESKDESDHELIPKKTRPNYFVAVRVSNPTIHSSVKVIQDSMVNFDKLLQPALIPISTLHITLMVMHLQTEEVEKAVEVLKSCERDFKDLFDESLSMTFEELAHFRNEVVFGKMNNEEEVEKLKLLATVVRNNYEKNGILSTDDRPFTPHLTITKLSRMQKKRKRKLKKIPPESYTSWLDCELGKETVSEVLLCSMNHEKDEEGFYHCAGSVCISDGIETIHETTEPSQD</sequence>
<dbReference type="AlphaFoldDB" id="A0A6P8I3I6"/>
<feature type="region of interest" description="Disordered" evidence="1">
    <location>
        <begin position="85"/>
        <end position="124"/>
    </location>
</feature>
<dbReference type="GO" id="GO:0005829">
    <property type="term" value="C:cytosol"/>
    <property type="evidence" value="ECO:0007669"/>
    <property type="project" value="TreeGrafter"/>
</dbReference>
<feature type="region of interest" description="Disordered" evidence="1">
    <location>
        <begin position="50"/>
        <end position="70"/>
    </location>
</feature>
<dbReference type="OrthoDB" id="277832at2759"/>
<evidence type="ECO:0000259" key="2">
    <source>
        <dbReference type="Pfam" id="PF10469"/>
    </source>
</evidence>
<reference evidence="4" key="1">
    <citation type="submission" date="2025-08" db="UniProtKB">
        <authorList>
            <consortium name="RefSeq"/>
        </authorList>
    </citation>
    <scope>IDENTIFICATION</scope>
    <source>
        <tissue evidence="4">Tentacle</tissue>
    </source>
</reference>
<dbReference type="PANTHER" id="PTHR15934">
    <property type="entry name" value="RNA 2',3'-CYCLIC PHOSPHODIESTERASE"/>
    <property type="match status" value="1"/>
</dbReference>
<evidence type="ECO:0000256" key="1">
    <source>
        <dbReference type="SAM" id="MobiDB-lite"/>
    </source>
</evidence>
<keyword evidence="3" id="KW-1185">Reference proteome</keyword>
<dbReference type="Gene3D" id="3.90.1140.10">
    <property type="entry name" value="Cyclic phosphodiesterase"/>
    <property type="match status" value="1"/>
</dbReference>
<dbReference type="RefSeq" id="XP_031559467.1">
    <property type="nucleotide sequence ID" value="XM_031703607.1"/>
</dbReference>
<feature type="compositionally biased region" description="Basic and acidic residues" evidence="1">
    <location>
        <begin position="50"/>
        <end position="67"/>
    </location>
</feature>
<feature type="domain" description="A-kinase anchor protein 7-like phosphoesterase" evidence="2">
    <location>
        <begin position="175"/>
        <end position="369"/>
    </location>
</feature>
<proteinExistence type="predicted"/>
<dbReference type="KEGG" id="aten:116295700"/>
<feature type="region of interest" description="Disordered" evidence="1">
    <location>
        <begin position="1"/>
        <end position="28"/>
    </location>
</feature>
<name>A0A6P8I3I6_ACTTE</name>
<dbReference type="InterPro" id="IPR009097">
    <property type="entry name" value="Cyclic_Pdiesterase"/>
</dbReference>
<feature type="region of interest" description="Disordered" evidence="1">
    <location>
        <begin position="139"/>
        <end position="169"/>
    </location>
</feature>
<feature type="compositionally biased region" description="Acidic residues" evidence="1">
    <location>
        <begin position="11"/>
        <end position="22"/>
    </location>
</feature>
<feature type="compositionally biased region" description="Basic residues" evidence="1">
    <location>
        <begin position="107"/>
        <end position="116"/>
    </location>
</feature>
<dbReference type="GO" id="GO:0034237">
    <property type="term" value="F:protein kinase A regulatory subunit binding"/>
    <property type="evidence" value="ECO:0007669"/>
    <property type="project" value="TreeGrafter"/>
</dbReference>
<accession>A0A6P8I3I6</accession>
<dbReference type="GO" id="GO:0010738">
    <property type="term" value="P:regulation of protein kinase A signaling"/>
    <property type="evidence" value="ECO:0007669"/>
    <property type="project" value="TreeGrafter"/>
</dbReference>